<dbReference type="Gene3D" id="3.40.50.11820">
    <property type="match status" value="1"/>
</dbReference>
<keyword evidence="3" id="KW-1003">Cell membrane</keyword>
<gene>
    <name evidence="7" type="ORF">NQ502_13560</name>
</gene>
<dbReference type="InterPro" id="IPR051612">
    <property type="entry name" value="Teichoic_Acid_Biosynth"/>
</dbReference>
<name>A0ABY5VD18_9FIRM</name>
<dbReference type="Gene3D" id="3.40.50.12580">
    <property type="match status" value="1"/>
</dbReference>
<dbReference type="InterPro" id="IPR043149">
    <property type="entry name" value="TagF_N"/>
</dbReference>
<evidence type="ECO:0000313" key="7">
    <source>
        <dbReference type="EMBL" id="UWP58405.1"/>
    </source>
</evidence>
<evidence type="ECO:0000256" key="1">
    <source>
        <dbReference type="ARBA" id="ARBA00004202"/>
    </source>
</evidence>
<evidence type="ECO:0000256" key="5">
    <source>
        <dbReference type="ARBA" id="ARBA00022944"/>
    </source>
</evidence>
<evidence type="ECO:0000256" key="3">
    <source>
        <dbReference type="ARBA" id="ARBA00022475"/>
    </source>
</evidence>
<sequence length="423" mass="49852">MEMSGLKSALYRMIKKNALLRRAARTAGRAVWNAEYKMIRARCRTDEKLYVFESYQGRQYACSPRAIYEELLKKEAGEGYRFIWVFREPEKYSWILENPNTTIVKLGTREYYEAFARAKFWIVNSRTRHCLVPGNDQCFLQTWHGTPLKRLGCDIMVEGNNVLSSAEIKKDYQKEGGRVTYFLSPSSFYTEKIASAFGLSEEDKRRKVLELGYPRNDELFQPDTAKEAEIRRRLGIPGDKKVILYAPTFRDDQHTQDGCAFTMGFELENFCRELGDEYVMLFRTHYFVTEQVDLKPWKGIVIDAARWDNINELYLVSDLLITDYSSVFFDYANLKRPVLFFMYDLEAYQKNIRDFYLDIRELPGDIVRTEEELYRAVRRAYSEFAYDERYQTFHEKFNYLDGPHTSRAVIDRLHALCGTGRRG</sequence>
<protein>
    <submittedName>
        <fullName evidence="7">CDP-glycerol glycerophosphotransferase family protein</fullName>
    </submittedName>
</protein>
<evidence type="ECO:0000256" key="6">
    <source>
        <dbReference type="ARBA" id="ARBA00023136"/>
    </source>
</evidence>
<dbReference type="RefSeq" id="WP_049898087.1">
    <property type="nucleotide sequence ID" value="NZ_CABLBR010000008.1"/>
</dbReference>
<evidence type="ECO:0000256" key="4">
    <source>
        <dbReference type="ARBA" id="ARBA00022679"/>
    </source>
</evidence>
<dbReference type="PANTHER" id="PTHR37316:SF3">
    <property type="entry name" value="TEICHOIC ACID GLYCEROL-PHOSPHATE TRANSFERASE"/>
    <property type="match status" value="1"/>
</dbReference>
<dbReference type="SUPFAM" id="SSF53756">
    <property type="entry name" value="UDP-Glycosyltransferase/glycogen phosphorylase"/>
    <property type="match status" value="1"/>
</dbReference>
<dbReference type="InterPro" id="IPR007554">
    <property type="entry name" value="Glycerophosphate_synth"/>
</dbReference>
<organism evidence="7 8">
    <name type="scientific">Ruminococcus gauvreauii</name>
    <dbReference type="NCBI Taxonomy" id="438033"/>
    <lineage>
        <taxon>Bacteria</taxon>
        <taxon>Bacillati</taxon>
        <taxon>Bacillota</taxon>
        <taxon>Clostridia</taxon>
        <taxon>Eubacteriales</taxon>
        <taxon>Oscillospiraceae</taxon>
        <taxon>Ruminococcus</taxon>
    </lineage>
</organism>
<keyword evidence="5" id="KW-0777">Teichoic acid biosynthesis</keyword>
<proteinExistence type="inferred from homology"/>
<dbReference type="EMBL" id="CP102290">
    <property type="protein sequence ID" value="UWP58405.1"/>
    <property type="molecule type" value="Genomic_DNA"/>
</dbReference>
<dbReference type="InterPro" id="IPR043148">
    <property type="entry name" value="TagF_C"/>
</dbReference>
<comment type="similarity">
    <text evidence="2">Belongs to the CDP-glycerol glycerophosphotransferase family.</text>
</comment>
<evidence type="ECO:0000313" key="8">
    <source>
        <dbReference type="Proteomes" id="UP001060164"/>
    </source>
</evidence>
<dbReference type="Pfam" id="PF04464">
    <property type="entry name" value="Glyphos_transf"/>
    <property type="match status" value="1"/>
</dbReference>
<keyword evidence="6" id="KW-0472">Membrane</keyword>
<keyword evidence="8" id="KW-1185">Reference proteome</keyword>
<accession>A0ABY5VD18</accession>
<comment type="subcellular location">
    <subcellularLocation>
        <location evidence="1">Cell membrane</location>
        <topology evidence="1">Peripheral membrane protein</topology>
    </subcellularLocation>
</comment>
<dbReference type="Proteomes" id="UP001060164">
    <property type="component" value="Chromosome"/>
</dbReference>
<keyword evidence="4" id="KW-0808">Transferase</keyword>
<evidence type="ECO:0000256" key="2">
    <source>
        <dbReference type="ARBA" id="ARBA00010488"/>
    </source>
</evidence>
<dbReference type="PANTHER" id="PTHR37316">
    <property type="entry name" value="TEICHOIC ACID GLYCEROL-PHOSPHATE PRIMASE"/>
    <property type="match status" value="1"/>
</dbReference>
<reference evidence="7" key="1">
    <citation type="journal article" date="2022" name="Cell">
        <title>Design, construction, and in vivo augmentation of a complex gut microbiome.</title>
        <authorList>
            <person name="Cheng A.G."/>
            <person name="Ho P.Y."/>
            <person name="Aranda-Diaz A."/>
            <person name="Jain S."/>
            <person name="Yu F.B."/>
            <person name="Meng X."/>
            <person name="Wang M."/>
            <person name="Iakiviak M."/>
            <person name="Nagashima K."/>
            <person name="Zhao A."/>
            <person name="Murugkar P."/>
            <person name="Patil A."/>
            <person name="Atabakhsh K."/>
            <person name="Weakley A."/>
            <person name="Yan J."/>
            <person name="Brumbaugh A.R."/>
            <person name="Higginbottom S."/>
            <person name="Dimas A."/>
            <person name="Shiver A.L."/>
            <person name="Deutschbauer A."/>
            <person name="Neff N."/>
            <person name="Sonnenburg J.L."/>
            <person name="Huang K.C."/>
            <person name="Fischbach M.A."/>
        </authorList>
    </citation>
    <scope>NUCLEOTIDE SEQUENCE</scope>
    <source>
        <strain evidence="7">DSM 19829</strain>
    </source>
</reference>